<dbReference type="CDD" id="cd00688">
    <property type="entry name" value="ISOPREN_C2_like"/>
    <property type="match status" value="1"/>
</dbReference>
<dbReference type="SUPFAM" id="SSF48239">
    <property type="entry name" value="Terpenoid cyclases/Protein prenyltransferases"/>
    <property type="match status" value="1"/>
</dbReference>
<reference evidence="4 5" key="1">
    <citation type="journal article" date="2015" name="Int. J. Syst. Evol. Microbiol.">
        <title>Tumebacillus algifaecis sp. nov., isolated from decomposing algal scum.</title>
        <authorList>
            <person name="Wu Y.F."/>
            <person name="Zhang B."/>
            <person name="Xing P."/>
            <person name="Wu Q.L."/>
            <person name="Liu S.J."/>
        </authorList>
    </citation>
    <scope>NUCLEOTIDE SEQUENCE [LARGE SCALE GENOMIC DNA]</scope>
    <source>
        <strain evidence="4 5">THMBR28</strain>
    </source>
</reference>
<feature type="domain" description="SLH" evidence="3">
    <location>
        <begin position="395"/>
        <end position="458"/>
    </location>
</feature>
<protein>
    <recommendedName>
        <fullName evidence="3">SLH domain-containing protein</fullName>
    </recommendedName>
</protein>
<feature type="domain" description="SLH" evidence="3">
    <location>
        <begin position="333"/>
        <end position="394"/>
    </location>
</feature>
<dbReference type="Pfam" id="PF00395">
    <property type="entry name" value="SLH"/>
    <property type="match status" value="2"/>
</dbReference>
<evidence type="ECO:0000313" key="5">
    <source>
        <dbReference type="Proteomes" id="UP000214688"/>
    </source>
</evidence>
<dbReference type="OrthoDB" id="411361at2"/>
<dbReference type="RefSeq" id="WP_094235686.1">
    <property type="nucleotide sequence ID" value="NZ_CP022657.1"/>
</dbReference>
<evidence type="ECO:0000313" key="4">
    <source>
        <dbReference type="EMBL" id="ASS74434.1"/>
    </source>
</evidence>
<dbReference type="InterPro" id="IPR001119">
    <property type="entry name" value="SLH_dom"/>
</dbReference>
<keyword evidence="5" id="KW-1185">Reference proteome</keyword>
<keyword evidence="2" id="KW-0732">Signal</keyword>
<sequence>MLKQKTKTLFLTALALAITATPLQAAGPSTPAEYRDSAISYLHSYLSKGESPFRYVMDWPALTLYAAGESPTSAKWTTAAGQNGVTWREADLKKNLNITDATTDFESTMLGALAAGKNPRAYGRRDLVQAVLSAQQTNGKFADTIYGVGDELLNAHIYGIISLYAAGVEIPNKQKATDYLLSKQHRDGGFNWANGMDRSNPDVTAMALIAMNALGLAQQHPNVQQALTYLKQNQSEQGGFKSEGVENPDSSAIVTEALLMYKIDPISWKKGSGDVISNMLNYRNADGGFAYSKGGPSSVLATQNVALALSDSIKGESVYRQLHEQYAGKSSTWQPVFPDLPFSHPYYKENIQMVNLGVVVGHPNGTYGPNDNVSREQFATIMVNGLHLQDQLGTKITKFRDVTADRWSNPYIQVAFKNKFIIGTSDTTFDPSGNVTGAQVMAILVRMLGLESEALSRPNQKNWYDGHIQVAAEQGLWYPGFDPKKNASRAELSYSFIRYYEAQAKKGASN</sequence>
<dbReference type="AlphaFoldDB" id="A0A223CZ32"/>
<dbReference type="Gene3D" id="1.50.10.20">
    <property type="match status" value="2"/>
</dbReference>
<evidence type="ECO:0000259" key="3">
    <source>
        <dbReference type="PROSITE" id="PS51272"/>
    </source>
</evidence>
<feature type="chain" id="PRO_5012623650" description="SLH domain-containing protein" evidence="2">
    <location>
        <begin position="26"/>
        <end position="510"/>
    </location>
</feature>
<dbReference type="KEGG" id="tab:CIG75_05150"/>
<evidence type="ECO:0000256" key="2">
    <source>
        <dbReference type="SAM" id="SignalP"/>
    </source>
</evidence>
<dbReference type="InterPro" id="IPR008930">
    <property type="entry name" value="Terpenoid_cyclase/PrenylTrfase"/>
</dbReference>
<name>A0A223CZ32_9BACL</name>
<dbReference type="PROSITE" id="PS51272">
    <property type="entry name" value="SLH"/>
    <property type="match status" value="2"/>
</dbReference>
<organism evidence="4 5">
    <name type="scientific">Tumebacillus algifaecis</name>
    <dbReference type="NCBI Taxonomy" id="1214604"/>
    <lineage>
        <taxon>Bacteria</taxon>
        <taxon>Bacillati</taxon>
        <taxon>Bacillota</taxon>
        <taxon>Bacilli</taxon>
        <taxon>Bacillales</taxon>
        <taxon>Alicyclobacillaceae</taxon>
        <taxon>Tumebacillus</taxon>
    </lineage>
</organism>
<accession>A0A223CZ32</accession>
<dbReference type="EMBL" id="CP022657">
    <property type="protein sequence ID" value="ASS74434.1"/>
    <property type="molecule type" value="Genomic_DNA"/>
</dbReference>
<dbReference type="PANTHER" id="PTHR43308:SF5">
    <property type="entry name" value="S-LAYER PROTEIN _ PEPTIDOGLYCAN ENDO-BETA-N-ACETYLGLUCOSAMINIDASE"/>
    <property type="match status" value="1"/>
</dbReference>
<feature type="signal peptide" evidence="2">
    <location>
        <begin position="1"/>
        <end position="25"/>
    </location>
</feature>
<dbReference type="Proteomes" id="UP000214688">
    <property type="component" value="Chromosome"/>
</dbReference>
<dbReference type="InterPro" id="IPR001330">
    <property type="entry name" value="Prenyltrans"/>
</dbReference>
<proteinExistence type="predicted"/>
<gene>
    <name evidence="4" type="ORF">CIG75_05150</name>
</gene>
<evidence type="ECO:0000256" key="1">
    <source>
        <dbReference type="ARBA" id="ARBA00022737"/>
    </source>
</evidence>
<dbReference type="Pfam" id="PF00432">
    <property type="entry name" value="Prenyltrans"/>
    <property type="match status" value="1"/>
</dbReference>
<dbReference type="GO" id="GO:0003824">
    <property type="term" value="F:catalytic activity"/>
    <property type="evidence" value="ECO:0007669"/>
    <property type="project" value="InterPro"/>
</dbReference>
<keyword evidence="1" id="KW-0677">Repeat</keyword>
<dbReference type="PANTHER" id="PTHR43308">
    <property type="entry name" value="OUTER MEMBRANE PROTEIN ALPHA-RELATED"/>
    <property type="match status" value="1"/>
</dbReference>
<dbReference type="InterPro" id="IPR051465">
    <property type="entry name" value="Cell_Envelope_Struct_Comp"/>
</dbReference>